<feature type="region of interest" description="Disordered" evidence="1">
    <location>
        <begin position="1"/>
        <end position="29"/>
    </location>
</feature>
<protein>
    <submittedName>
        <fullName evidence="2">Uncharacterized protein</fullName>
    </submittedName>
</protein>
<evidence type="ECO:0000313" key="2">
    <source>
        <dbReference type="EMBL" id="GAA0742238.1"/>
    </source>
</evidence>
<dbReference type="EMBL" id="BAAACG010000010">
    <property type="protein sequence ID" value="GAA0742238.1"/>
    <property type="molecule type" value="Genomic_DNA"/>
</dbReference>
<comment type="caution">
    <text evidence="2">The sequence shown here is derived from an EMBL/GenBank/DDBJ whole genome shotgun (WGS) entry which is preliminary data.</text>
</comment>
<name>A0ABP3UTF9_9CLOT</name>
<feature type="compositionally biased region" description="Basic and acidic residues" evidence="1">
    <location>
        <begin position="12"/>
        <end position="26"/>
    </location>
</feature>
<reference evidence="3" key="1">
    <citation type="journal article" date="2019" name="Int. J. Syst. Evol. Microbiol.">
        <title>The Global Catalogue of Microorganisms (GCM) 10K type strain sequencing project: providing services to taxonomists for standard genome sequencing and annotation.</title>
        <authorList>
            <consortium name="The Broad Institute Genomics Platform"/>
            <consortium name="The Broad Institute Genome Sequencing Center for Infectious Disease"/>
            <person name="Wu L."/>
            <person name="Ma J."/>
        </authorList>
    </citation>
    <scope>NUCLEOTIDE SEQUENCE [LARGE SCALE GENOMIC DNA]</scope>
    <source>
        <strain evidence="3">JCM 1407</strain>
    </source>
</reference>
<keyword evidence="3" id="KW-1185">Reference proteome</keyword>
<proteinExistence type="predicted"/>
<dbReference type="RefSeq" id="WP_343761928.1">
    <property type="nucleotide sequence ID" value="NZ_BAAACG010000010.1"/>
</dbReference>
<evidence type="ECO:0000256" key="1">
    <source>
        <dbReference type="SAM" id="MobiDB-lite"/>
    </source>
</evidence>
<accession>A0ABP3UTF9</accession>
<dbReference type="Proteomes" id="UP001501510">
    <property type="component" value="Unassembled WGS sequence"/>
</dbReference>
<gene>
    <name evidence="2" type="ORF">GCM10008906_24470</name>
</gene>
<sequence>MNNNNLPINRHAMKENKVQNDERNNNSEKSINDFASVFPEWDLTPPAVVVKRVRRKI</sequence>
<evidence type="ECO:0000313" key="3">
    <source>
        <dbReference type="Proteomes" id="UP001501510"/>
    </source>
</evidence>
<organism evidence="2 3">
    <name type="scientific">Clostridium oceanicum</name>
    <dbReference type="NCBI Taxonomy" id="1543"/>
    <lineage>
        <taxon>Bacteria</taxon>
        <taxon>Bacillati</taxon>
        <taxon>Bacillota</taxon>
        <taxon>Clostridia</taxon>
        <taxon>Eubacteriales</taxon>
        <taxon>Clostridiaceae</taxon>
        <taxon>Clostridium</taxon>
    </lineage>
</organism>